<dbReference type="SUPFAM" id="SSF52540">
    <property type="entry name" value="P-loop containing nucleoside triphosphate hydrolases"/>
    <property type="match status" value="1"/>
</dbReference>
<dbReference type="PANTHER" id="PTHR23117:SF13">
    <property type="entry name" value="GUANYLATE KINASE"/>
    <property type="match status" value="1"/>
</dbReference>
<feature type="coiled-coil region" evidence="14">
    <location>
        <begin position="7"/>
        <end position="34"/>
    </location>
</feature>
<dbReference type="PANTHER" id="PTHR23117">
    <property type="entry name" value="GUANYLATE KINASE-RELATED"/>
    <property type="match status" value="1"/>
</dbReference>
<sequence length="224" mass="25722">MLLKRRIFRLRVKLSVLKANLKKLESKFKTLSKKSKPFGRLVIISAPSGGGKTTIVSRLLAKKTHFKRSISYTTRQPRKGERHGRDYNFVTKADFLRRRRQGFFLEWANVFGQYYGTARTTCLKLMRAGFDVILAIDVQGMRKIKRLSGKSMPMVSVFLMPPSMAVLKKRLLGRQSDSAAEIKKRLQTARAELTCRRFYDYVVINNTIQQCVKDVSKILGVSPE</sequence>
<evidence type="ECO:0000256" key="12">
    <source>
        <dbReference type="ARBA" id="ARBA00048594"/>
    </source>
</evidence>
<evidence type="ECO:0000256" key="3">
    <source>
        <dbReference type="ARBA" id="ARBA00005790"/>
    </source>
</evidence>
<evidence type="ECO:0000313" key="16">
    <source>
        <dbReference type="EMBL" id="PIQ86065.1"/>
    </source>
</evidence>
<keyword evidence="10 13" id="KW-0067">ATP-binding</keyword>
<accession>A0A2H0LRF6</accession>
<dbReference type="HAMAP" id="MF_00328">
    <property type="entry name" value="Guanylate_kinase"/>
    <property type="match status" value="1"/>
</dbReference>
<dbReference type="NCBIfam" id="TIGR03263">
    <property type="entry name" value="guanyl_kin"/>
    <property type="match status" value="1"/>
</dbReference>
<evidence type="ECO:0000256" key="9">
    <source>
        <dbReference type="ARBA" id="ARBA00022777"/>
    </source>
</evidence>
<dbReference type="Gene3D" id="3.40.50.300">
    <property type="entry name" value="P-loop containing nucleotide triphosphate hydrolases"/>
    <property type="match status" value="1"/>
</dbReference>
<dbReference type="Proteomes" id="UP000230859">
    <property type="component" value="Unassembled WGS sequence"/>
</dbReference>
<dbReference type="AlphaFoldDB" id="A0A2H0LRF6"/>
<keyword evidence="7 13" id="KW-0808">Transferase</keyword>
<dbReference type="GO" id="GO:0005524">
    <property type="term" value="F:ATP binding"/>
    <property type="evidence" value="ECO:0007669"/>
    <property type="project" value="UniProtKB-UniRule"/>
</dbReference>
<dbReference type="SMART" id="SM00072">
    <property type="entry name" value="GuKc"/>
    <property type="match status" value="1"/>
</dbReference>
<dbReference type="PROSITE" id="PS00856">
    <property type="entry name" value="GUANYLATE_KINASE_1"/>
    <property type="match status" value="1"/>
</dbReference>
<dbReference type="GO" id="GO:0004385">
    <property type="term" value="F:GMP kinase activity"/>
    <property type="evidence" value="ECO:0007669"/>
    <property type="project" value="UniProtKB-UniRule"/>
</dbReference>
<evidence type="ECO:0000259" key="15">
    <source>
        <dbReference type="PROSITE" id="PS50052"/>
    </source>
</evidence>
<evidence type="ECO:0000256" key="14">
    <source>
        <dbReference type="SAM" id="Coils"/>
    </source>
</evidence>
<dbReference type="InterPro" id="IPR027417">
    <property type="entry name" value="P-loop_NTPase"/>
</dbReference>
<evidence type="ECO:0000313" key="17">
    <source>
        <dbReference type="Proteomes" id="UP000230859"/>
    </source>
</evidence>
<feature type="binding site" evidence="13">
    <location>
        <begin position="46"/>
        <end position="53"/>
    </location>
    <ligand>
        <name>ATP</name>
        <dbReference type="ChEBI" id="CHEBI:30616"/>
    </ligand>
</feature>
<dbReference type="PROSITE" id="PS50052">
    <property type="entry name" value="GUANYLATE_KINASE_2"/>
    <property type="match status" value="1"/>
</dbReference>
<comment type="subcellular location">
    <subcellularLocation>
        <location evidence="2 13">Cytoplasm</location>
    </subcellularLocation>
</comment>
<evidence type="ECO:0000256" key="13">
    <source>
        <dbReference type="HAMAP-Rule" id="MF_00328"/>
    </source>
</evidence>
<proteinExistence type="inferred from homology"/>
<dbReference type="EMBL" id="PCVY01000053">
    <property type="protein sequence ID" value="PIQ86065.1"/>
    <property type="molecule type" value="Genomic_DNA"/>
</dbReference>
<evidence type="ECO:0000256" key="5">
    <source>
        <dbReference type="ARBA" id="ARBA00016296"/>
    </source>
</evidence>
<comment type="function">
    <text evidence="1 13">Essential for recycling GMP and indirectly, cGMP.</text>
</comment>
<reference evidence="16 17" key="1">
    <citation type="submission" date="2017-09" db="EMBL/GenBank/DDBJ databases">
        <title>Depth-based differentiation of microbial function through sediment-hosted aquifers and enrichment of novel symbionts in the deep terrestrial subsurface.</title>
        <authorList>
            <person name="Probst A.J."/>
            <person name="Ladd B."/>
            <person name="Jarett J.K."/>
            <person name="Geller-Mcgrath D.E."/>
            <person name="Sieber C.M."/>
            <person name="Emerson J.B."/>
            <person name="Anantharaman K."/>
            <person name="Thomas B.C."/>
            <person name="Malmstrom R."/>
            <person name="Stieglmeier M."/>
            <person name="Klingl A."/>
            <person name="Woyke T."/>
            <person name="Ryan C.M."/>
            <person name="Banfield J.F."/>
        </authorList>
    </citation>
    <scope>NUCLEOTIDE SEQUENCE [LARGE SCALE GENOMIC DNA]</scope>
    <source>
        <strain evidence="16">CG11_big_fil_rev_8_21_14_0_20_45_26</strain>
    </source>
</reference>
<evidence type="ECO:0000256" key="4">
    <source>
        <dbReference type="ARBA" id="ARBA00012961"/>
    </source>
</evidence>
<dbReference type="CDD" id="cd00071">
    <property type="entry name" value="GMPK"/>
    <property type="match status" value="1"/>
</dbReference>
<dbReference type="Pfam" id="PF00625">
    <property type="entry name" value="Guanylate_kin"/>
    <property type="match status" value="1"/>
</dbReference>
<evidence type="ECO:0000256" key="6">
    <source>
        <dbReference type="ARBA" id="ARBA00022490"/>
    </source>
</evidence>
<evidence type="ECO:0000256" key="10">
    <source>
        <dbReference type="ARBA" id="ARBA00022840"/>
    </source>
</evidence>
<organism evidence="16 17">
    <name type="scientific">Candidatus Abzuiibacterium crystallinum</name>
    <dbReference type="NCBI Taxonomy" id="1974748"/>
    <lineage>
        <taxon>Bacteria</taxon>
        <taxon>Pseudomonadati</taxon>
        <taxon>Candidatus Omnitrophota</taxon>
        <taxon>Candidatus Abzuiibacterium</taxon>
    </lineage>
</organism>
<evidence type="ECO:0000256" key="8">
    <source>
        <dbReference type="ARBA" id="ARBA00022741"/>
    </source>
</evidence>
<gene>
    <name evidence="13" type="primary">gmk</name>
    <name evidence="16" type="ORF">COV74_06440</name>
</gene>
<evidence type="ECO:0000256" key="1">
    <source>
        <dbReference type="ARBA" id="ARBA00003531"/>
    </source>
</evidence>
<dbReference type="InterPro" id="IPR008144">
    <property type="entry name" value="Guanylate_kin-like_dom"/>
</dbReference>
<evidence type="ECO:0000256" key="2">
    <source>
        <dbReference type="ARBA" id="ARBA00004496"/>
    </source>
</evidence>
<dbReference type="GO" id="GO:0005829">
    <property type="term" value="C:cytosol"/>
    <property type="evidence" value="ECO:0007669"/>
    <property type="project" value="TreeGrafter"/>
</dbReference>
<comment type="similarity">
    <text evidence="3 13">Belongs to the guanylate kinase family.</text>
</comment>
<name>A0A2H0LRF6_9BACT</name>
<protein>
    <recommendedName>
        <fullName evidence="5 13">Guanylate kinase</fullName>
        <ecNumber evidence="4 13">2.7.4.8</ecNumber>
    </recommendedName>
    <alternativeName>
        <fullName evidence="11 13">GMP kinase</fullName>
    </alternativeName>
</protein>
<comment type="caution">
    <text evidence="16">The sequence shown here is derived from an EMBL/GenBank/DDBJ whole genome shotgun (WGS) entry which is preliminary data.</text>
</comment>
<keyword evidence="9 13" id="KW-0418">Kinase</keyword>
<dbReference type="Gene3D" id="3.30.63.10">
    <property type="entry name" value="Guanylate Kinase phosphate binding domain"/>
    <property type="match status" value="1"/>
</dbReference>
<dbReference type="FunFam" id="3.30.63.10:FF:000005">
    <property type="entry name" value="Guanylate kinase"/>
    <property type="match status" value="1"/>
</dbReference>
<evidence type="ECO:0000256" key="11">
    <source>
        <dbReference type="ARBA" id="ARBA00030128"/>
    </source>
</evidence>
<dbReference type="InterPro" id="IPR020590">
    <property type="entry name" value="Guanylate_kinase_CS"/>
</dbReference>
<evidence type="ECO:0000256" key="7">
    <source>
        <dbReference type="ARBA" id="ARBA00022679"/>
    </source>
</evidence>
<dbReference type="InterPro" id="IPR008145">
    <property type="entry name" value="GK/Ca_channel_bsu"/>
</dbReference>
<comment type="catalytic activity">
    <reaction evidence="12 13">
        <text>GMP + ATP = GDP + ADP</text>
        <dbReference type="Rhea" id="RHEA:20780"/>
        <dbReference type="ChEBI" id="CHEBI:30616"/>
        <dbReference type="ChEBI" id="CHEBI:58115"/>
        <dbReference type="ChEBI" id="CHEBI:58189"/>
        <dbReference type="ChEBI" id="CHEBI:456216"/>
        <dbReference type="EC" id="2.7.4.8"/>
    </reaction>
</comment>
<feature type="domain" description="Guanylate kinase-like" evidence="15">
    <location>
        <begin position="39"/>
        <end position="220"/>
    </location>
</feature>
<keyword evidence="8 13" id="KW-0547">Nucleotide-binding</keyword>
<keyword evidence="6 13" id="KW-0963">Cytoplasm</keyword>
<keyword evidence="14" id="KW-0175">Coiled coil</keyword>
<dbReference type="InterPro" id="IPR017665">
    <property type="entry name" value="Guanylate_kinase"/>
</dbReference>
<dbReference type="EC" id="2.7.4.8" evidence="4 13"/>